<dbReference type="PANTHER" id="PTHR43024">
    <property type="entry name" value="UDP-N-ACETYLMURAMOYL-TRIPEPTIDE--D-ALANYL-D-ALANINE LIGASE"/>
    <property type="match status" value="1"/>
</dbReference>
<evidence type="ECO:0000256" key="6">
    <source>
        <dbReference type="ARBA" id="ARBA00022960"/>
    </source>
</evidence>
<protein>
    <recommendedName>
        <fullName evidence="10">UDP-N-acetylmuramoyl-tripeptide--D-alanyl-D-alanine ligase</fullName>
        <ecNumber evidence="10">6.3.2.10</ecNumber>
    </recommendedName>
</protein>
<reference evidence="14 15" key="1">
    <citation type="submission" date="2020-06" db="EMBL/GenBank/DDBJ databases">
        <title>Dysbiosis in marine aquaculture revealed through microbiome analysis: reverse ecology for environmental sustainability.</title>
        <authorList>
            <person name="Haro-Moreno J.M."/>
            <person name="Coutinho F.H."/>
            <person name="Zaragoza-Solas A."/>
            <person name="Picazo A."/>
            <person name="Almagro-Moreno S."/>
            <person name="Lopez-Perez M."/>
        </authorList>
    </citation>
    <scope>NUCLEOTIDE SEQUENCE [LARGE SCALE GENOMIC DNA]</scope>
    <source>
        <strain evidence="14">MCMED-G42</strain>
    </source>
</reference>
<dbReference type="Gene3D" id="3.40.1190.10">
    <property type="entry name" value="Mur-like, catalytic domain"/>
    <property type="match status" value="1"/>
</dbReference>
<comment type="subcellular location">
    <subcellularLocation>
        <location evidence="10">Cytoplasm</location>
    </subcellularLocation>
</comment>
<keyword evidence="3 10" id="KW-0132">Cell division</keyword>
<dbReference type="Gene3D" id="3.40.1390.10">
    <property type="entry name" value="MurE/MurF, N-terminal domain"/>
    <property type="match status" value="1"/>
</dbReference>
<dbReference type="GO" id="GO:0009252">
    <property type="term" value="P:peptidoglycan biosynthetic process"/>
    <property type="evidence" value="ECO:0007669"/>
    <property type="project" value="UniProtKB-UniPathway"/>
</dbReference>
<evidence type="ECO:0000256" key="4">
    <source>
        <dbReference type="ARBA" id="ARBA00022741"/>
    </source>
</evidence>
<keyword evidence="2 14" id="KW-0436">Ligase</keyword>
<evidence type="ECO:0000256" key="9">
    <source>
        <dbReference type="ARBA" id="ARBA00023316"/>
    </source>
</evidence>
<dbReference type="GO" id="GO:0005737">
    <property type="term" value="C:cytoplasm"/>
    <property type="evidence" value="ECO:0007669"/>
    <property type="project" value="UniProtKB-SubCell"/>
</dbReference>
<evidence type="ECO:0000256" key="8">
    <source>
        <dbReference type="ARBA" id="ARBA00023306"/>
    </source>
</evidence>
<dbReference type="GO" id="GO:0047480">
    <property type="term" value="F:UDP-N-acetylmuramoyl-tripeptide-D-alanyl-D-alanine ligase activity"/>
    <property type="evidence" value="ECO:0007669"/>
    <property type="project" value="UniProtKB-EC"/>
</dbReference>
<evidence type="ECO:0000256" key="3">
    <source>
        <dbReference type="ARBA" id="ARBA00022618"/>
    </source>
</evidence>
<keyword evidence="6 10" id="KW-0133">Cell shape</keyword>
<keyword evidence="4" id="KW-0547">Nucleotide-binding</keyword>
<gene>
    <name evidence="14" type="primary">murF</name>
    <name evidence="14" type="ORF">H2021_01785</name>
</gene>
<dbReference type="SUPFAM" id="SSF63418">
    <property type="entry name" value="MurE/MurF N-terminal domain"/>
    <property type="match status" value="1"/>
</dbReference>
<keyword evidence="7 10" id="KW-0573">Peptidoglycan synthesis</keyword>
<dbReference type="Pfam" id="PF08245">
    <property type="entry name" value="Mur_ligase_M"/>
    <property type="match status" value="1"/>
</dbReference>
<dbReference type="UniPathway" id="UPA00219"/>
<keyword evidence="5" id="KW-0067">ATP-binding</keyword>
<dbReference type="EC" id="6.3.2.10" evidence="10"/>
<dbReference type="InterPro" id="IPR051046">
    <property type="entry name" value="MurCDEF_CellWall_CoF430Synth"/>
</dbReference>
<dbReference type="InterPro" id="IPR013221">
    <property type="entry name" value="Mur_ligase_cen"/>
</dbReference>
<dbReference type="InterPro" id="IPR036565">
    <property type="entry name" value="Mur-like_cat_sf"/>
</dbReference>
<dbReference type="InterPro" id="IPR036615">
    <property type="entry name" value="Mur_ligase_C_dom_sf"/>
</dbReference>
<feature type="domain" description="Mur ligase central" evidence="13">
    <location>
        <begin position="108"/>
        <end position="294"/>
    </location>
</feature>
<dbReference type="AlphaFoldDB" id="A0A838YHT0"/>
<dbReference type="InterPro" id="IPR004101">
    <property type="entry name" value="Mur_ligase_C"/>
</dbReference>
<feature type="domain" description="Mur ligase N-terminal catalytic" evidence="11">
    <location>
        <begin position="25"/>
        <end position="92"/>
    </location>
</feature>
<dbReference type="InterPro" id="IPR005863">
    <property type="entry name" value="UDP-N-AcMur_synth"/>
</dbReference>
<dbReference type="NCBIfam" id="TIGR01143">
    <property type="entry name" value="murF"/>
    <property type="match status" value="1"/>
</dbReference>
<name>A0A838YHT0_9GAMM</name>
<dbReference type="Gene3D" id="3.90.190.20">
    <property type="entry name" value="Mur ligase, C-terminal domain"/>
    <property type="match status" value="1"/>
</dbReference>
<comment type="catalytic activity">
    <reaction evidence="10">
        <text>D-alanyl-D-alanine + UDP-N-acetyl-alpha-D-muramoyl-L-alanyl-gamma-D-glutamyl-meso-2,6-diaminopimelate + ATP = UDP-N-acetyl-alpha-D-muramoyl-L-alanyl-gamma-D-glutamyl-meso-2,6-diaminopimeloyl-D-alanyl-D-alanine + ADP + phosphate + H(+)</text>
        <dbReference type="Rhea" id="RHEA:28374"/>
        <dbReference type="ChEBI" id="CHEBI:15378"/>
        <dbReference type="ChEBI" id="CHEBI:30616"/>
        <dbReference type="ChEBI" id="CHEBI:43474"/>
        <dbReference type="ChEBI" id="CHEBI:57822"/>
        <dbReference type="ChEBI" id="CHEBI:61386"/>
        <dbReference type="ChEBI" id="CHEBI:83905"/>
        <dbReference type="ChEBI" id="CHEBI:456216"/>
        <dbReference type="EC" id="6.3.2.10"/>
    </reaction>
</comment>
<evidence type="ECO:0000313" key="14">
    <source>
        <dbReference type="EMBL" id="MBA4723924.1"/>
    </source>
</evidence>
<dbReference type="Pfam" id="PF02875">
    <property type="entry name" value="Mur_ligase_C"/>
    <property type="match status" value="1"/>
</dbReference>
<evidence type="ECO:0000259" key="13">
    <source>
        <dbReference type="Pfam" id="PF08245"/>
    </source>
</evidence>
<proteinExistence type="predicted"/>
<evidence type="ECO:0000259" key="12">
    <source>
        <dbReference type="Pfam" id="PF02875"/>
    </source>
</evidence>
<dbReference type="GO" id="GO:0071555">
    <property type="term" value="P:cell wall organization"/>
    <property type="evidence" value="ECO:0007669"/>
    <property type="project" value="UniProtKB-KW"/>
</dbReference>
<dbReference type="GO" id="GO:0008360">
    <property type="term" value="P:regulation of cell shape"/>
    <property type="evidence" value="ECO:0007669"/>
    <property type="project" value="UniProtKB-KW"/>
</dbReference>
<dbReference type="SUPFAM" id="SSF53244">
    <property type="entry name" value="MurD-like peptide ligases, peptide-binding domain"/>
    <property type="match status" value="1"/>
</dbReference>
<comment type="pathway">
    <text evidence="10">Cell wall biogenesis; peptidoglycan biosynthesis.</text>
</comment>
<dbReference type="Pfam" id="PF01225">
    <property type="entry name" value="Mur_ligase"/>
    <property type="match status" value="1"/>
</dbReference>
<dbReference type="PANTHER" id="PTHR43024:SF1">
    <property type="entry name" value="UDP-N-ACETYLMURAMOYL-TRIPEPTIDE--D-ALANYL-D-ALANINE LIGASE"/>
    <property type="match status" value="1"/>
</dbReference>
<keyword evidence="1" id="KW-0963">Cytoplasm</keyword>
<keyword evidence="9 10" id="KW-0961">Cell wall biogenesis/degradation</keyword>
<evidence type="ECO:0000256" key="2">
    <source>
        <dbReference type="ARBA" id="ARBA00022598"/>
    </source>
</evidence>
<evidence type="ECO:0000256" key="1">
    <source>
        <dbReference type="ARBA" id="ARBA00022490"/>
    </source>
</evidence>
<evidence type="ECO:0000256" key="7">
    <source>
        <dbReference type="ARBA" id="ARBA00022984"/>
    </source>
</evidence>
<evidence type="ECO:0000256" key="10">
    <source>
        <dbReference type="RuleBase" id="RU004136"/>
    </source>
</evidence>
<keyword evidence="8 10" id="KW-0131">Cell cycle</keyword>
<dbReference type="SUPFAM" id="SSF53623">
    <property type="entry name" value="MurD-like peptide ligases, catalytic domain"/>
    <property type="match status" value="1"/>
</dbReference>
<evidence type="ECO:0000256" key="5">
    <source>
        <dbReference type="ARBA" id="ARBA00022840"/>
    </source>
</evidence>
<dbReference type="InterPro" id="IPR035911">
    <property type="entry name" value="MurE/MurF_N"/>
</dbReference>
<dbReference type="GO" id="GO:0005524">
    <property type="term" value="F:ATP binding"/>
    <property type="evidence" value="ECO:0007669"/>
    <property type="project" value="UniProtKB-KW"/>
</dbReference>
<accession>A0A838YHT0</accession>
<dbReference type="InterPro" id="IPR000713">
    <property type="entry name" value="Mur_ligase_N"/>
</dbReference>
<evidence type="ECO:0000313" key="15">
    <source>
        <dbReference type="Proteomes" id="UP000585327"/>
    </source>
</evidence>
<feature type="domain" description="Mur ligase C-terminal" evidence="12">
    <location>
        <begin position="327"/>
        <end position="436"/>
    </location>
</feature>
<dbReference type="Proteomes" id="UP000585327">
    <property type="component" value="Unassembled WGS sequence"/>
</dbReference>
<dbReference type="EMBL" id="JACETM010000010">
    <property type="protein sequence ID" value="MBA4723924.1"/>
    <property type="molecule type" value="Genomic_DNA"/>
</dbReference>
<organism evidence="14 15">
    <name type="scientific">SAR86 cluster bacterium</name>
    <dbReference type="NCBI Taxonomy" id="2030880"/>
    <lineage>
        <taxon>Bacteria</taxon>
        <taxon>Pseudomonadati</taxon>
        <taxon>Pseudomonadota</taxon>
        <taxon>Gammaproteobacteria</taxon>
        <taxon>SAR86 cluster</taxon>
    </lineage>
</organism>
<comment type="caution">
    <text evidence="14">The sequence shown here is derived from an EMBL/GenBank/DDBJ whole genome shotgun (WGS) entry which is preliminary data.</text>
</comment>
<dbReference type="GO" id="GO:0051301">
    <property type="term" value="P:cell division"/>
    <property type="evidence" value="ECO:0007669"/>
    <property type="project" value="UniProtKB-KW"/>
</dbReference>
<sequence length="446" mass="50296">MKFISNTNDIRHHLGIKSESYPDPISNITFDSRKVKKSSFFICLKGESSDGNEFIDEALNKGASLILSNRKKLAENNKKIIYTPDTIKALRKISKSIINSFSNNRIGITGSNGKTTTTKIITKTLFNSSGTIKNFNNEIGMPLSIMNARAQAKNLVIEMGAAKFKDINYLSSILKPSIGIITNIGHSHLENLQNTEGVLKVKSELIPNITKGGYLIVPANNEKHLSYWKKIRSDIKVITFSAHKNADFIAKNIKESSAGMIFSIVSKNYDVDLDIKTDLMGMHNIENILAAYIVNFLTQKNNKYFQKKISLVDRHTSRQRKLDWINNSMLIDDSYNANPDSVKKSLELLSKYKERKLFIMGDMLELGKQSTSYHKQIGKYASDKGIDIILAIGDHTKHSANEFGENGFFFECEKELKDFINNNVKSNDIVLLKGSRGMKMERFINV</sequence>
<comment type="function">
    <text evidence="10">Involved in cell wall formation. Catalyzes the final step in the synthesis of UDP-N-acetylmuramoyl-pentapeptide, the precursor of murein.</text>
</comment>
<evidence type="ECO:0000259" key="11">
    <source>
        <dbReference type="Pfam" id="PF01225"/>
    </source>
</evidence>